<accession>A0AAV0C1K4</accession>
<gene>
    <name evidence="1" type="ORF">CEPIT_LOCUS1887</name>
</gene>
<evidence type="ECO:0000313" key="2">
    <source>
        <dbReference type="Proteomes" id="UP001152523"/>
    </source>
</evidence>
<protein>
    <submittedName>
        <fullName evidence="1">Uncharacterized protein</fullName>
    </submittedName>
</protein>
<organism evidence="1 2">
    <name type="scientific">Cuscuta epithymum</name>
    <dbReference type="NCBI Taxonomy" id="186058"/>
    <lineage>
        <taxon>Eukaryota</taxon>
        <taxon>Viridiplantae</taxon>
        <taxon>Streptophyta</taxon>
        <taxon>Embryophyta</taxon>
        <taxon>Tracheophyta</taxon>
        <taxon>Spermatophyta</taxon>
        <taxon>Magnoliopsida</taxon>
        <taxon>eudicotyledons</taxon>
        <taxon>Gunneridae</taxon>
        <taxon>Pentapetalae</taxon>
        <taxon>asterids</taxon>
        <taxon>lamiids</taxon>
        <taxon>Solanales</taxon>
        <taxon>Convolvulaceae</taxon>
        <taxon>Cuscuteae</taxon>
        <taxon>Cuscuta</taxon>
        <taxon>Cuscuta subgen. Cuscuta</taxon>
    </lineage>
</organism>
<dbReference type="Proteomes" id="UP001152523">
    <property type="component" value="Unassembled WGS sequence"/>
</dbReference>
<name>A0AAV0C1K4_9ASTE</name>
<keyword evidence="2" id="KW-1185">Reference proteome</keyword>
<dbReference type="EMBL" id="CAMAPF010000011">
    <property type="protein sequence ID" value="CAH9062988.1"/>
    <property type="molecule type" value="Genomic_DNA"/>
</dbReference>
<dbReference type="AlphaFoldDB" id="A0AAV0C1K4"/>
<sequence>MISSPLIFIGDRFSISHIHRRPIIYLLPSSLISVFHLSCACDCHELLYMNFHMSQSEIMKSIMFSTWMICNGLTKKGTYQVIKMNHSSSMNAMCGVENVECNNRHLIMEQLWCIWKKKCISFYNNVHFCL</sequence>
<evidence type="ECO:0000313" key="1">
    <source>
        <dbReference type="EMBL" id="CAH9062988.1"/>
    </source>
</evidence>
<proteinExistence type="predicted"/>
<reference evidence="1" key="1">
    <citation type="submission" date="2022-07" db="EMBL/GenBank/DDBJ databases">
        <authorList>
            <person name="Macas J."/>
            <person name="Novak P."/>
            <person name="Neumann P."/>
        </authorList>
    </citation>
    <scope>NUCLEOTIDE SEQUENCE</scope>
</reference>
<comment type="caution">
    <text evidence="1">The sequence shown here is derived from an EMBL/GenBank/DDBJ whole genome shotgun (WGS) entry which is preliminary data.</text>
</comment>